<keyword evidence="7" id="KW-1185">Reference proteome</keyword>
<reference evidence="6 7" key="1">
    <citation type="journal article" date="2024" name="BMC Genomics">
        <title>Genome assembly of redclaw crayfish (Cherax quadricarinatus) provides insights into its immune adaptation and hypoxia tolerance.</title>
        <authorList>
            <person name="Liu Z."/>
            <person name="Zheng J."/>
            <person name="Li H."/>
            <person name="Fang K."/>
            <person name="Wang S."/>
            <person name="He J."/>
            <person name="Zhou D."/>
            <person name="Weng S."/>
            <person name="Chi M."/>
            <person name="Gu Z."/>
            <person name="He J."/>
            <person name="Li F."/>
            <person name="Wang M."/>
        </authorList>
    </citation>
    <scope>NUCLEOTIDE SEQUENCE [LARGE SCALE GENOMIC DNA]</scope>
    <source>
        <strain evidence="6">ZL_2023a</strain>
    </source>
</reference>
<feature type="repeat" description="Pumilio" evidence="3">
    <location>
        <begin position="167"/>
        <end position="202"/>
    </location>
</feature>
<proteinExistence type="predicted"/>
<dbReference type="InterPro" id="IPR001313">
    <property type="entry name" value="Pumilio_RNA-bd_rpt"/>
</dbReference>
<feature type="compositionally biased region" description="Polar residues" evidence="4">
    <location>
        <begin position="11"/>
        <end position="22"/>
    </location>
</feature>
<keyword evidence="2" id="KW-0694">RNA-binding</keyword>
<dbReference type="SUPFAM" id="SSF48371">
    <property type="entry name" value="ARM repeat"/>
    <property type="match status" value="1"/>
</dbReference>
<evidence type="ECO:0000259" key="5">
    <source>
        <dbReference type="PROSITE" id="PS50303"/>
    </source>
</evidence>
<dbReference type="EMBL" id="JARKIK010000161">
    <property type="protein sequence ID" value="KAK8720912.1"/>
    <property type="molecule type" value="Genomic_DNA"/>
</dbReference>
<name>A0AAW0VUA2_CHEQU</name>
<dbReference type="Pfam" id="PF00806">
    <property type="entry name" value="PUF"/>
    <property type="match status" value="3"/>
</dbReference>
<sequence length="606" mass="68912">MEGSGSKVEEQQPSNNQITNFQMMKEAEHKKYSALRKTTASLEGAMSIIMKYDKKGKRRVEEEEEQTPQKEKKWKKLKVEKKELRLKRREGSHGSELYELGVAAKKIWEEVRQNKCKKERRQELCMQLMTLIKGKVYSLIFAHDTVRVIESLMAVGDEHVRTAVFEELKGDVVKLSKSKYARFFVLKMLKYGSRAQKDHVINSFKGHVVRLMTHKTASDVVELAYNDYANAKQRSMMLQEFFGPKFRLFHEDDIRCLDDALTKHPQDTDDILKDLRTNLQAIIDKGIFTNTMVHTLLRDFLTHCSVDDRAGVIDALKESLVPIIHTRDGARVAMLSLWHSTAKQRKIILKSFRTHFVKLATDKHGHMVLLAAFDCVDDTQFMKKAVLAEIMDELAQLVASDYGLRVLRYLVAPRSPIFFQPSVVAVLAQGDSNAASKKDTDIRQRELQDAVAAPILRLLMDNIKYWAVNPNWTLFIGAALRTLWAPEGQSIFQALAEMCAQPYVPGTEGHVLELAHTTKLLTYIIKCDGDRHAAERPTFSAQLLKTVEDDVVAGWVASNRGCFLLVTMVETAILEVVLKVKRLVSPLKAKLAESKFKGAEVLLKKL</sequence>
<dbReference type="PANTHER" id="PTHR13389:SF0">
    <property type="entry name" value="PUMILIO HOMOLOG 3"/>
    <property type="match status" value="1"/>
</dbReference>
<dbReference type="AlphaFoldDB" id="A0AAW0VUA2"/>
<dbReference type="EMBL" id="JARKIK010000161">
    <property type="protein sequence ID" value="KAK8720915.1"/>
    <property type="molecule type" value="Genomic_DNA"/>
</dbReference>
<accession>A0AAW0VUA2</accession>
<dbReference type="GO" id="GO:0005730">
    <property type="term" value="C:nucleolus"/>
    <property type="evidence" value="ECO:0007669"/>
    <property type="project" value="TreeGrafter"/>
</dbReference>
<dbReference type="InterPro" id="IPR011989">
    <property type="entry name" value="ARM-like"/>
</dbReference>
<dbReference type="PROSITE" id="PS50302">
    <property type="entry name" value="PUM"/>
    <property type="match status" value="1"/>
</dbReference>
<feature type="region of interest" description="Disordered" evidence="4">
    <location>
        <begin position="1"/>
        <end position="32"/>
    </location>
</feature>
<evidence type="ECO:0000313" key="6">
    <source>
        <dbReference type="EMBL" id="KAK8720913.1"/>
    </source>
</evidence>
<evidence type="ECO:0000256" key="3">
    <source>
        <dbReference type="PROSITE-ProRule" id="PRU00317"/>
    </source>
</evidence>
<dbReference type="SMART" id="SM00025">
    <property type="entry name" value="Pumilio"/>
    <property type="match status" value="5"/>
</dbReference>
<comment type="caution">
    <text evidence="6">The sequence shown here is derived from an EMBL/GenBank/DDBJ whole genome shotgun (WGS) entry which is preliminary data.</text>
</comment>
<dbReference type="InterPro" id="IPR012959">
    <property type="entry name" value="CPL_dom"/>
</dbReference>
<keyword evidence="1" id="KW-0677">Repeat</keyword>
<dbReference type="Proteomes" id="UP001445076">
    <property type="component" value="Unassembled WGS sequence"/>
</dbReference>
<dbReference type="GO" id="GO:0003729">
    <property type="term" value="F:mRNA binding"/>
    <property type="evidence" value="ECO:0007669"/>
    <property type="project" value="TreeGrafter"/>
</dbReference>
<dbReference type="PROSITE" id="PS50303">
    <property type="entry name" value="PUM_HD"/>
    <property type="match status" value="1"/>
</dbReference>
<protein>
    <recommendedName>
        <fullName evidence="5">PUM-HD domain-containing protein</fullName>
    </recommendedName>
</protein>
<dbReference type="EMBL" id="JARKIK010000161">
    <property type="protein sequence ID" value="KAK8720913.1"/>
    <property type="molecule type" value="Genomic_DNA"/>
</dbReference>
<dbReference type="InterPro" id="IPR040059">
    <property type="entry name" value="PUM3"/>
</dbReference>
<dbReference type="PANTHER" id="PTHR13389">
    <property type="entry name" value="PUMILIO HOMOLOG 3"/>
    <property type="match status" value="1"/>
</dbReference>
<evidence type="ECO:0000256" key="1">
    <source>
        <dbReference type="ARBA" id="ARBA00022737"/>
    </source>
</evidence>
<dbReference type="EMBL" id="JARKIK010000161">
    <property type="protein sequence ID" value="KAK8720911.1"/>
    <property type="molecule type" value="Genomic_DNA"/>
</dbReference>
<dbReference type="GO" id="GO:0006417">
    <property type="term" value="P:regulation of translation"/>
    <property type="evidence" value="ECO:0007669"/>
    <property type="project" value="TreeGrafter"/>
</dbReference>
<evidence type="ECO:0000313" key="7">
    <source>
        <dbReference type="Proteomes" id="UP001445076"/>
    </source>
</evidence>
<evidence type="ECO:0000256" key="2">
    <source>
        <dbReference type="ARBA" id="ARBA00022884"/>
    </source>
</evidence>
<organism evidence="6 7">
    <name type="scientific">Cherax quadricarinatus</name>
    <name type="common">Australian red claw crayfish</name>
    <dbReference type="NCBI Taxonomy" id="27406"/>
    <lineage>
        <taxon>Eukaryota</taxon>
        <taxon>Metazoa</taxon>
        <taxon>Ecdysozoa</taxon>
        <taxon>Arthropoda</taxon>
        <taxon>Crustacea</taxon>
        <taxon>Multicrustacea</taxon>
        <taxon>Malacostraca</taxon>
        <taxon>Eumalacostraca</taxon>
        <taxon>Eucarida</taxon>
        <taxon>Decapoda</taxon>
        <taxon>Pleocyemata</taxon>
        <taxon>Astacidea</taxon>
        <taxon>Parastacoidea</taxon>
        <taxon>Parastacidae</taxon>
        <taxon>Cherax</taxon>
    </lineage>
</organism>
<evidence type="ECO:0000256" key="4">
    <source>
        <dbReference type="SAM" id="MobiDB-lite"/>
    </source>
</evidence>
<reference evidence="6" key="2">
    <citation type="submission" date="2024-01" db="EMBL/GenBank/DDBJ databases">
        <authorList>
            <person name="He J."/>
            <person name="Wang M."/>
            <person name="Zheng J."/>
            <person name="Liu Z."/>
        </authorList>
    </citation>
    <scope>NUCLEOTIDE SEQUENCE</scope>
    <source>
        <strain evidence="6">ZL_2023a</strain>
        <tissue evidence="6">Muscle</tissue>
    </source>
</reference>
<feature type="domain" description="PUM-HD" evidence="5">
    <location>
        <begin position="103"/>
        <end position="459"/>
    </location>
</feature>
<dbReference type="Pfam" id="PF08144">
    <property type="entry name" value="CPL"/>
    <property type="match status" value="1"/>
</dbReference>
<dbReference type="InterPro" id="IPR033133">
    <property type="entry name" value="PUM-HD"/>
</dbReference>
<dbReference type="EMBL" id="JARKIK010000161">
    <property type="protein sequence ID" value="KAK8720914.1"/>
    <property type="molecule type" value="Genomic_DNA"/>
</dbReference>
<gene>
    <name evidence="6" type="ORF">OTU49_013028</name>
</gene>
<dbReference type="InterPro" id="IPR016024">
    <property type="entry name" value="ARM-type_fold"/>
</dbReference>
<dbReference type="EMBL" id="JARKIK010000161">
    <property type="protein sequence ID" value="KAK8720910.1"/>
    <property type="molecule type" value="Genomic_DNA"/>
</dbReference>
<dbReference type="Gene3D" id="1.25.10.10">
    <property type="entry name" value="Leucine-rich Repeat Variant"/>
    <property type="match status" value="1"/>
</dbReference>